<reference evidence="1" key="1">
    <citation type="submission" date="2021-06" db="EMBL/GenBank/DDBJ databases">
        <authorList>
            <person name="Kallberg Y."/>
            <person name="Tangrot J."/>
            <person name="Rosling A."/>
        </authorList>
    </citation>
    <scope>NUCLEOTIDE SEQUENCE</scope>
    <source>
        <strain evidence="1">BR232B</strain>
    </source>
</reference>
<dbReference type="Proteomes" id="UP000789739">
    <property type="component" value="Unassembled WGS sequence"/>
</dbReference>
<keyword evidence="2" id="KW-1185">Reference proteome</keyword>
<comment type="caution">
    <text evidence="1">The sequence shown here is derived from an EMBL/GenBank/DDBJ whole genome shotgun (WGS) entry which is preliminary data.</text>
</comment>
<dbReference type="EMBL" id="CAJVPI010001514">
    <property type="protein sequence ID" value="CAG8616281.1"/>
    <property type="molecule type" value="Genomic_DNA"/>
</dbReference>
<gene>
    <name evidence="1" type="ORF">PBRASI_LOCUS8450</name>
</gene>
<feature type="non-terminal residue" evidence="1">
    <location>
        <position position="1"/>
    </location>
</feature>
<evidence type="ECO:0000313" key="1">
    <source>
        <dbReference type="EMBL" id="CAG8616281.1"/>
    </source>
</evidence>
<proteinExistence type="predicted"/>
<protein>
    <submittedName>
        <fullName evidence="1">3659_t:CDS:1</fullName>
    </submittedName>
</protein>
<evidence type="ECO:0000313" key="2">
    <source>
        <dbReference type="Proteomes" id="UP000789739"/>
    </source>
</evidence>
<organism evidence="1 2">
    <name type="scientific">Paraglomus brasilianum</name>
    <dbReference type="NCBI Taxonomy" id="144538"/>
    <lineage>
        <taxon>Eukaryota</taxon>
        <taxon>Fungi</taxon>
        <taxon>Fungi incertae sedis</taxon>
        <taxon>Mucoromycota</taxon>
        <taxon>Glomeromycotina</taxon>
        <taxon>Glomeromycetes</taxon>
        <taxon>Paraglomerales</taxon>
        <taxon>Paraglomeraceae</taxon>
        <taxon>Paraglomus</taxon>
    </lineage>
</organism>
<sequence length="56" mass="6534">YTPAFADLYKIILSLKKSNVYCYANSPSYRPDRDYLTPLQESVLDICIKMDVTLPW</sequence>
<accession>A0A9N9GL17</accession>
<name>A0A9N9GL17_9GLOM</name>
<dbReference type="AlphaFoldDB" id="A0A9N9GL17"/>